<dbReference type="InterPro" id="IPR001650">
    <property type="entry name" value="Helicase_C-like"/>
</dbReference>
<evidence type="ECO:0000313" key="2">
    <source>
        <dbReference type="EMBL" id="MDJ1506826.1"/>
    </source>
</evidence>
<dbReference type="AlphaFoldDB" id="A0AAE3RAS1"/>
<organism evidence="2 3">
    <name type="scientific">Xanthocytophaga agilis</name>
    <dbReference type="NCBI Taxonomy" id="3048010"/>
    <lineage>
        <taxon>Bacteria</taxon>
        <taxon>Pseudomonadati</taxon>
        <taxon>Bacteroidota</taxon>
        <taxon>Cytophagia</taxon>
        <taxon>Cytophagales</taxon>
        <taxon>Rhodocytophagaceae</taxon>
        <taxon>Xanthocytophaga</taxon>
    </lineage>
</organism>
<dbReference type="Pfam" id="PF10571">
    <property type="entry name" value="UPF0547"/>
    <property type="match status" value="1"/>
</dbReference>
<dbReference type="PANTHER" id="PTHR47396">
    <property type="entry name" value="TYPE I RESTRICTION ENZYME ECOKI R PROTEIN"/>
    <property type="match status" value="1"/>
</dbReference>
<dbReference type="GO" id="GO:0016787">
    <property type="term" value="F:hydrolase activity"/>
    <property type="evidence" value="ECO:0007669"/>
    <property type="project" value="InterPro"/>
</dbReference>
<gene>
    <name evidence="2" type="ORF">QNI22_39675</name>
</gene>
<keyword evidence="2" id="KW-0547">Nucleotide-binding</keyword>
<protein>
    <submittedName>
        <fullName evidence="2">DEAD/DEAH box helicase family protein</fullName>
    </submittedName>
</protein>
<dbReference type="SMART" id="SM00490">
    <property type="entry name" value="HELICc"/>
    <property type="match status" value="1"/>
</dbReference>
<dbReference type="SMART" id="SM00487">
    <property type="entry name" value="DEXDc"/>
    <property type="match status" value="1"/>
</dbReference>
<dbReference type="InterPro" id="IPR050742">
    <property type="entry name" value="Helicase_Restrict-Modif_Enz"/>
</dbReference>
<dbReference type="GO" id="GO:0004386">
    <property type="term" value="F:helicase activity"/>
    <property type="evidence" value="ECO:0007669"/>
    <property type="project" value="UniProtKB-KW"/>
</dbReference>
<dbReference type="Pfam" id="PF00271">
    <property type="entry name" value="Helicase_C"/>
    <property type="match status" value="1"/>
</dbReference>
<dbReference type="InterPro" id="IPR014001">
    <property type="entry name" value="Helicase_ATP-bd"/>
</dbReference>
<keyword evidence="2" id="KW-0067">ATP-binding</keyword>
<proteinExistence type="predicted"/>
<dbReference type="Pfam" id="PF04851">
    <property type="entry name" value="ResIII"/>
    <property type="match status" value="1"/>
</dbReference>
<dbReference type="PANTHER" id="PTHR47396:SF1">
    <property type="entry name" value="ATP-DEPENDENT HELICASE IRC3-RELATED"/>
    <property type="match status" value="1"/>
</dbReference>
<reference evidence="2" key="1">
    <citation type="submission" date="2023-05" db="EMBL/GenBank/DDBJ databases">
        <authorList>
            <person name="Zhang X."/>
        </authorList>
    </citation>
    <scope>NUCLEOTIDE SEQUENCE</scope>
    <source>
        <strain evidence="2">BD1B2-1</strain>
    </source>
</reference>
<dbReference type="InterPro" id="IPR027417">
    <property type="entry name" value="P-loop_NTPase"/>
</dbReference>
<evidence type="ECO:0000259" key="1">
    <source>
        <dbReference type="PROSITE" id="PS51192"/>
    </source>
</evidence>
<dbReference type="GO" id="GO:0003677">
    <property type="term" value="F:DNA binding"/>
    <property type="evidence" value="ECO:0007669"/>
    <property type="project" value="InterPro"/>
</dbReference>
<dbReference type="EMBL" id="JASJOU010000029">
    <property type="protein sequence ID" value="MDJ1506826.1"/>
    <property type="molecule type" value="Genomic_DNA"/>
</dbReference>
<dbReference type="InterPro" id="IPR006935">
    <property type="entry name" value="Helicase/UvrB_N"/>
</dbReference>
<comment type="caution">
    <text evidence="2">The sequence shown here is derived from an EMBL/GenBank/DDBJ whole genome shotgun (WGS) entry which is preliminary data.</text>
</comment>
<evidence type="ECO:0000313" key="3">
    <source>
        <dbReference type="Proteomes" id="UP001232063"/>
    </source>
</evidence>
<dbReference type="SUPFAM" id="SSF52540">
    <property type="entry name" value="P-loop containing nucleoside triphosphate hydrolases"/>
    <property type="match status" value="1"/>
</dbReference>
<keyword evidence="3" id="KW-1185">Reference proteome</keyword>
<name>A0AAE3RAS1_9BACT</name>
<dbReference type="PROSITE" id="PS51192">
    <property type="entry name" value="HELICASE_ATP_BIND_1"/>
    <property type="match status" value="1"/>
</dbReference>
<dbReference type="Proteomes" id="UP001232063">
    <property type="component" value="Unassembled WGS sequence"/>
</dbReference>
<dbReference type="Gene3D" id="3.40.50.300">
    <property type="entry name" value="P-loop containing nucleotide triphosphate hydrolases"/>
    <property type="match status" value="2"/>
</dbReference>
<dbReference type="GO" id="GO:0005524">
    <property type="term" value="F:ATP binding"/>
    <property type="evidence" value="ECO:0007669"/>
    <property type="project" value="InterPro"/>
</dbReference>
<dbReference type="GO" id="GO:0005829">
    <property type="term" value="C:cytosol"/>
    <property type="evidence" value="ECO:0007669"/>
    <property type="project" value="TreeGrafter"/>
</dbReference>
<accession>A0AAE3RAS1</accession>
<feature type="domain" description="Helicase ATP-binding" evidence="1">
    <location>
        <begin position="60"/>
        <end position="209"/>
    </location>
</feature>
<sequence>MRQDMFLHHASSVSGGALPLPNENVAPVSSASVSSAPVQAGKNKLALRDYQHECIQTLADKQHGGTKRVILCLPTGAGKTVTFSEITRRTLKTVAKGRVLILVDRIELLAQAAATLKKAGLQVGILSAGAKAMPRQRVVVAMVETYYRRAKKGWTMPNLHLMIIDEAHKGSFRKVIGLHPELSIIGATATPVAASKQQPLKDYFEDIVVGTEIHLLIESGYLAKPRYFAVPMEITASKGYDGDYKSSELYNDFNKSILYQGCVANQQKHAAGKKTLIFCVNIAHTFHTAQAFAQVHEQVRTLTSDTPEPERQAILHWFANTPEAILVNCGILTTGFDEPTVECIILNRATQSLPLYLQMCGRGSRTTAQKKEFILIDMGNNFSEHGLWHDVRDWSGLFWNGKSQKALDIAPTRQCPACDSIIALSSVSCPHCKYVFERTTQDQQDKVEVHTQEVDVNWPSLKQKSWSQMSVKELMLRAQLGNPRTGRPYKQQWILYCIMERENPRPLLEEFARIKGYRPGWVDKFMQENAYRRYL</sequence>
<keyword evidence="2" id="KW-0347">Helicase</keyword>
<keyword evidence="2" id="KW-0378">Hydrolase</keyword>
<dbReference type="InterPro" id="IPR018886">
    <property type="entry name" value="UPF0547"/>
</dbReference>